<evidence type="ECO:0000313" key="1">
    <source>
        <dbReference type="EMBL" id="EFM91252.1"/>
    </source>
</evidence>
<dbReference type="CDD" id="cd16413">
    <property type="entry name" value="DGQHR_domain"/>
    <property type="match status" value="1"/>
</dbReference>
<sequence length="363" mass="41516">MYVYTILGNIKFMGNNVKTFRYLATDFGDIPTYTFVMTAKDLVHLHYVAVRGVDKEDGAVQRTLNTRRINDIKKFILEGHTFFNSFILNWTDKNFIPEINTKELTLSIPIINRGAQVIDGQHRIAGFEAAIEEDNSIGNRNVIITLCLGLHTKQAAEIFLNINTEQKPVPKSLIYDLFGELVEDENKAAINRSTDLARELNENPESPLYNFIKFPGSPKRSQGIELSTVVSALREHVKMNGTLRNYRLETFDKQFKILLNYFLSIKYFYDTEGLWDNKNKNPFLKAVGLNGAIDFLMTKLIHLCAEKKSFTQNTMQKILAIDTSNLLTLESLRGIDGKTGRRKVKEYLESGSIYNINSDEYEI</sequence>
<proteinExistence type="predicted"/>
<dbReference type="EMBL" id="ADOG01000036">
    <property type="protein sequence ID" value="EFM91252.1"/>
    <property type="molecule type" value="Genomic_DNA"/>
</dbReference>
<gene>
    <name evidence="1" type="ORF">appser6_18420</name>
</gene>
<dbReference type="Pfam" id="PF14072">
    <property type="entry name" value="DndB"/>
    <property type="match status" value="1"/>
</dbReference>
<accession>A0A828PX56</accession>
<dbReference type="AlphaFoldDB" id="A0A828PX56"/>
<dbReference type="InterPro" id="IPR017601">
    <property type="entry name" value="DGQHR-contain_dom"/>
</dbReference>
<organism evidence="1 2">
    <name type="scientific">Actinobacillus pleuropneumoniae serovar 6 str. Femo</name>
    <dbReference type="NCBI Taxonomy" id="754256"/>
    <lineage>
        <taxon>Bacteria</taxon>
        <taxon>Pseudomonadati</taxon>
        <taxon>Pseudomonadota</taxon>
        <taxon>Gammaproteobacteria</taxon>
        <taxon>Pasteurellales</taxon>
        <taxon>Pasteurellaceae</taxon>
        <taxon>Actinobacillus</taxon>
    </lineage>
</organism>
<name>A0A828PX56_ACTPL</name>
<dbReference type="Proteomes" id="UP000005341">
    <property type="component" value="Unassembled WGS sequence"/>
</dbReference>
<dbReference type="InterPro" id="IPR017642">
    <property type="entry name" value="DNA_S_mod_DndB"/>
</dbReference>
<reference evidence="1 2" key="1">
    <citation type="journal article" date="2010" name="J. Bacteriol.">
        <title>Comparative genomic characterization of Actinobacillus pleuropneumoniae.</title>
        <authorList>
            <person name="Xu Z."/>
            <person name="Chen X."/>
            <person name="Li L."/>
            <person name="Li T."/>
            <person name="Wang S."/>
            <person name="Chen H."/>
            <person name="Zhou R."/>
        </authorList>
    </citation>
    <scope>NUCLEOTIDE SEQUENCE [LARGE SCALE GENOMIC DNA]</scope>
    <source>
        <strain evidence="1 2">Femo</strain>
    </source>
</reference>
<evidence type="ECO:0008006" key="3">
    <source>
        <dbReference type="Google" id="ProtNLM"/>
    </source>
</evidence>
<protein>
    <recommendedName>
        <fullName evidence="3">DGQHR domain-containing protein</fullName>
    </recommendedName>
</protein>
<evidence type="ECO:0000313" key="2">
    <source>
        <dbReference type="Proteomes" id="UP000005341"/>
    </source>
</evidence>
<comment type="caution">
    <text evidence="1">The sequence shown here is derived from an EMBL/GenBank/DDBJ whole genome shotgun (WGS) entry which is preliminary data.</text>
</comment>
<dbReference type="NCBIfam" id="TIGR03187">
    <property type="entry name" value="DGQHR"/>
    <property type="match status" value="1"/>
</dbReference>